<dbReference type="PANTHER" id="PTHR21198:SF2">
    <property type="entry name" value="GLUTAMATE RACEMASE"/>
    <property type="match status" value="1"/>
</dbReference>
<name>A0A2J8BCE9_9FIRM</name>
<evidence type="ECO:0000256" key="6">
    <source>
        <dbReference type="ARBA" id="ARBA00023316"/>
    </source>
</evidence>
<sequence length="266" mass="29918">MDMSKQPIGIFDSGIGGLTVVNKLRMLLPHEHIIYVGDTKRNPYGSRTPEEILSYTRDILRFMTQQQVKLVAIGCNTVTATAYPIVRREVPYPLIGMSRGMYTAQKISTTKTVVVFATELTIANHSHRKEALRIDPQLTVIEQSCPLLAGLIERGHLQDQAIINPIREYVKPILNTMADTAIFGCTHFPFVQELFEAFSYDRLAFIDPAHEMALETLNVLKQKKLVNTDDKQGSLRLYFTAEAQRGGRLASHLIPANEFTICQLSL</sequence>
<feature type="active site" description="Proton donor/acceptor" evidence="7">
    <location>
        <position position="75"/>
    </location>
</feature>
<dbReference type="Proteomes" id="UP000242958">
    <property type="component" value="Unassembled WGS sequence"/>
</dbReference>
<dbReference type="GO" id="GO:0071555">
    <property type="term" value="P:cell wall organization"/>
    <property type="evidence" value="ECO:0007669"/>
    <property type="project" value="UniProtKB-KW"/>
</dbReference>
<proteinExistence type="inferred from homology"/>
<evidence type="ECO:0000313" key="8">
    <source>
        <dbReference type="EMBL" id="PNH22452.1"/>
    </source>
</evidence>
<gene>
    <name evidence="7" type="primary">murI</name>
    <name evidence="8" type="ORF">CAL30_00360</name>
</gene>
<feature type="binding site" evidence="7">
    <location>
        <begin position="12"/>
        <end position="13"/>
    </location>
    <ligand>
        <name>substrate</name>
    </ligand>
</feature>
<keyword evidence="6 7" id="KW-0961">Cell wall biogenesis/degradation</keyword>
<organism evidence="8 9">
    <name type="scientific">Megasphaera hutchinsoni</name>
    <dbReference type="NCBI Taxonomy" id="1588748"/>
    <lineage>
        <taxon>Bacteria</taxon>
        <taxon>Bacillati</taxon>
        <taxon>Bacillota</taxon>
        <taxon>Negativicutes</taxon>
        <taxon>Veillonellales</taxon>
        <taxon>Veillonellaceae</taxon>
        <taxon>Megasphaera</taxon>
    </lineage>
</organism>
<dbReference type="InterPro" id="IPR004391">
    <property type="entry name" value="Glu_race"/>
</dbReference>
<dbReference type="EMBL" id="NFMF01000001">
    <property type="protein sequence ID" value="PNH22452.1"/>
    <property type="molecule type" value="Genomic_DNA"/>
</dbReference>
<keyword evidence="4 7" id="KW-0573">Peptidoglycan synthesis</keyword>
<dbReference type="Pfam" id="PF01177">
    <property type="entry name" value="Asp_Glu_race"/>
    <property type="match status" value="1"/>
</dbReference>
<dbReference type="InterPro" id="IPR001920">
    <property type="entry name" value="Asp/Glu_race"/>
</dbReference>
<dbReference type="Gene3D" id="3.40.50.1860">
    <property type="match status" value="2"/>
</dbReference>
<evidence type="ECO:0000256" key="4">
    <source>
        <dbReference type="ARBA" id="ARBA00022984"/>
    </source>
</evidence>
<keyword evidence="5 7" id="KW-0413">Isomerase</keyword>
<feature type="binding site" evidence="7">
    <location>
        <begin position="44"/>
        <end position="45"/>
    </location>
    <ligand>
        <name>substrate</name>
    </ligand>
</feature>
<feature type="binding site" evidence="7">
    <location>
        <begin position="186"/>
        <end position="187"/>
    </location>
    <ligand>
        <name>substrate</name>
    </ligand>
</feature>
<dbReference type="GO" id="GO:0008881">
    <property type="term" value="F:glutamate racemase activity"/>
    <property type="evidence" value="ECO:0007669"/>
    <property type="project" value="UniProtKB-UniRule"/>
</dbReference>
<comment type="function">
    <text evidence="7">Provides the (R)-glutamate required for cell wall biosynthesis.</text>
</comment>
<dbReference type="UniPathway" id="UPA00219"/>
<dbReference type="InterPro" id="IPR015942">
    <property type="entry name" value="Asp/Glu/hydantoin_racemase"/>
</dbReference>
<feature type="active site" description="Proton donor/acceptor" evidence="7">
    <location>
        <position position="185"/>
    </location>
</feature>
<evidence type="ECO:0000256" key="7">
    <source>
        <dbReference type="HAMAP-Rule" id="MF_00258"/>
    </source>
</evidence>
<reference evidence="8 9" key="1">
    <citation type="submission" date="2017-05" db="EMBL/GenBank/DDBJ databases">
        <authorList>
            <person name="Song R."/>
            <person name="Chenine A.L."/>
            <person name="Ruprecht R.M."/>
        </authorList>
    </citation>
    <scope>NUCLEOTIDE SEQUENCE [LARGE SCALE GENOMIC DNA]</scope>
    <source>
        <strain evidence="8 9">KA00229</strain>
    </source>
</reference>
<dbReference type="GO" id="GO:0009252">
    <property type="term" value="P:peptidoglycan biosynthetic process"/>
    <property type="evidence" value="ECO:0007669"/>
    <property type="project" value="UniProtKB-UniRule"/>
</dbReference>
<evidence type="ECO:0000256" key="1">
    <source>
        <dbReference type="ARBA" id="ARBA00001602"/>
    </source>
</evidence>
<dbReference type="AlphaFoldDB" id="A0A2J8BCE9"/>
<comment type="catalytic activity">
    <reaction evidence="1 7">
        <text>L-glutamate = D-glutamate</text>
        <dbReference type="Rhea" id="RHEA:12813"/>
        <dbReference type="ChEBI" id="CHEBI:29985"/>
        <dbReference type="ChEBI" id="CHEBI:29986"/>
        <dbReference type="EC" id="5.1.1.3"/>
    </reaction>
</comment>
<dbReference type="EC" id="5.1.1.3" evidence="2 7"/>
<comment type="caution">
    <text evidence="8">The sequence shown here is derived from an EMBL/GenBank/DDBJ whole genome shotgun (WGS) entry which is preliminary data.</text>
</comment>
<evidence type="ECO:0000256" key="2">
    <source>
        <dbReference type="ARBA" id="ARBA00013090"/>
    </source>
</evidence>
<dbReference type="NCBIfam" id="TIGR00067">
    <property type="entry name" value="glut_race"/>
    <property type="match status" value="1"/>
</dbReference>
<dbReference type="GO" id="GO:0008360">
    <property type="term" value="P:regulation of cell shape"/>
    <property type="evidence" value="ECO:0007669"/>
    <property type="project" value="UniProtKB-KW"/>
</dbReference>
<accession>A0A2J8BCE9</accession>
<keyword evidence="3 7" id="KW-0133">Cell shape</keyword>
<evidence type="ECO:0000256" key="5">
    <source>
        <dbReference type="ARBA" id="ARBA00023235"/>
    </source>
</evidence>
<dbReference type="PANTHER" id="PTHR21198">
    <property type="entry name" value="GLUTAMATE RACEMASE"/>
    <property type="match status" value="1"/>
</dbReference>
<evidence type="ECO:0000256" key="3">
    <source>
        <dbReference type="ARBA" id="ARBA00022960"/>
    </source>
</evidence>
<comment type="pathway">
    <text evidence="7">Cell wall biogenesis; peptidoglycan biosynthesis.</text>
</comment>
<comment type="similarity">
    <text evidence="7">Belongs to the aspartate/glutamate racemases family.</text>
</comment>
<dbReference type="SUPFAM" id="SSF53681">
    <property type="entry name" value="Aspartate/glutamate racemase"/>
    <property type="match status" value="2"/>
</dbReference>
<feature type="binding site" evidence="7">
    <location>
        <begin position="76"/>
        <end position="77"/>
    </location>
    <ligand>
        <name>substrate</name>
    </ligand>
</feature>
<evidence type="ECO:0000313" key="9">
    <source>
        <dbReference type="Proteomes" id="UP000242958"/>
    </source>
</evidence>
<protein>
    <recommendedName>
        <fullName evidence="2 7">Glutamate racemase</fullName>
        <ecNumber evidence="2 7">5.1.1.3</ecNumber>
    </recommendedName>
</protein>
<dbReference type="HAMAP" id="MF_00258">
    <property type="entry name" value="Glu_racemase"/>
    <property type="match status" value="1"/>
</dbReference>